<organism evidence="3 4">
    <name type="scientific">Hericium alpestre</name>
    <dbReference type="NCBI Taxonomy" id="135208"/>
    <lineage>
        <taxon>Eukaryota</taxon>
        <taxon>Fungi</taxon>
        <taxon>Dikarya</taxon>
        <taxon>Basidiomycota</taxon>
        <taxon>Agaricomycotina</taxon>
        <taxon>Agaricomycetes</taxon>
        <taxon>Russulales</taxon>
        <taxon>Hericiaceae</taxon>
        <taxon>Hericium</taxon>
    </lineage>
</organism>
<dbReference type="GO" id="GO:0034976">
    <property type="term" value="P:response to endoplasmic reticulum stress"/>
    <property type="evidence" value="ECO:0007669"/>
    <property type="project" value="TreeGrafter"/>
</dbReference>
<feature type="domain" description="Thioredoxin" evidence="2">
    <location>
        <begin position="16"/>
        <end position="157"/>
    </location>
</feature>
<keyword evidence="1" id="KW-0732">Signal</keyword>
<dbReference type="PANTHER" id="PTHR45815">
    <property type="entry name" value="PROTEIN DISULFIDE-ISOMERASE A6"/>
    <property type="match status" value="1"/>
</dbReference>
<dbReference type="OrthoDB" id="427280at2759"/>
<dbReference type="PROSITE" id="PS51352">
    <property type="entry name" value="THIOREDOXIN_2"/>
    <property type="match status" value="1"/>
</dbReference>
<accession>A0A4Z0A465</accession>
<dbReference type="EMBL" id="SFCI01000204">
    <property type="protein sequence ID" value="TFY81505.1"/>
    <property type="molecule type" value="Genomic_DNA"/>
</dbReference>
<dbReference type="Proteomes" id="UP000298061">
    <property type="component" value="Unassembled WGS sequence"/>
</dbReference>
<name>A0A4Z0A465_9AGAM</name>
<sequence length="236" mass="26398">MLPSLLVLSLALTPSLVSGALFPSNSLVKWLDGKDFKKALKANQTSVVAFVAPWCGHCQRMAPEYSKAALGLYPLIPTYAVDCDAQKNRAICAEQGVQGFPTIKIFPRGIDSKPVLFDGEQRTASAFYYWATRRIPHKVKKLYHTEDIAPWVQQYKASHRILLLNKGKTMPMLWEVLGNKYRSQLEFGHNRDRKGKTAMSLGFPKGAPKESRVLVFPAGDDKPLLYQAQDPIKPLP</sequence>
<feature type="signal peptide" evidence="1">
    <location>
        <begin position="1"/>
        <end position="19"/>
    </location>
</feature>
<dbReference type="Gene3D" id="3.40.30.10">
    <property type="entry name" value="Glutaredoxin"/>
    <property type="match status" value="1"/>
</dbReference>
<evidence type="ECO:0000256" key="1">
    <source>
        <dbReference type="SAM" id="SignalP"/>
    </source>
</evidence>
<evidence type="ECO:0000259" key="2">
    <source>
        <dbReference type="PROSITE" id="PS51352"/>
    </source>
</evidence>
<dbReference type="InterPro" id="IPR036249">
    <property type="entry name" value="Thioredoxin-like_sf"/>
</dbReference>
<dbReference type="PRINTS" id="PR00421">
    <property type="entry name" value="THIOREDOXIN"/>
</dbReference>
<proteinExistence type="predicted"/>
<gene>
    <name evidence="3" type="ORF">EWM64_g2507</name>
</gene>
<dbReference type="InterPro" id="IPR013766">
    <property type="entry name" value="Thioredoxin_domain"/>
</dbReference>
<protein>
    <recommendedName>
        <fullName evidence="2">Thioredoxin domain-containing protein</fullName>
    </recommendedName>
</protein>
<dbReference type="GO" id="GO:0005788">
    <property type="term" value="C:endoplasmic reticulum lumen"/>
    <property type="evidence" value="ECO:0007669"/>
    <property type="project" value="TreeGrafter"/>
</dbReference>
<evidence type="ECO:0000313" key="3">
    <source>
        <dbReference type="EMBL" id="TFY81505.1"/>
    </source>
</evidence>
<dbReference type="Pfam" id="PF00085">
    <property type="entry name" value="Thioredoxin"/>
    <property type="match status" value="1"/>
</dbReference>
<dbReference type="STRING" id="135208.A0A4Z0A465"/>
<dbReference type="SUPFAM" id="SSF52833">
    <property type="entry name" value="Thioredoxin-like"/>
    <property type="match status" value="1"/>
</dbReference>
<keyword evidence="4" id="KW-1185">Reference proteome</keyword>
<dbReference type="AlphaFoldDB" id="A0A4Z0A465"/>
<dbReference type="GO" id="GO:0015035">
    <property type="term" value="F:protein-disulfide reductase activity"/>
    <property type="evidence" value="ECO:0007669"/>
    <property type="project" value="TreeGrafter"/>
</dbReference>
<feature type="chain" id="PRO_5021456199" description="Thioredoxin domain-containing protein" evidence="1">
    <location>
        <begin position="20"/>
        <end position="236"/>
    </location>
</feature>
<evidence type="ECO:0000313" key="4">
    <source>
        <dbReference type="Proteomes" id="UP000298061"/>
    </source>
</evidence>
<reference evidence="3 4" key="1">
    <citation type="submission" date="2019-02" db="EMBL/GenBank/DDBJ databases">
        <title>Genome sequencing of the rare red list fungi Hericium alpestre (H. flagellum).</title>
        <authorList>
            <person name="Buettner E."/>
            <person name="Kellner H."/>
        </authorList>
    </citation>
    <scope>NUCLEOTIDE SEQUENCE [LARGE SCALE GENOMIC DNA]</scope>
    <source>
        <strain evidence="3 4">DSM 108284</strain>
    </source>
</reference>
<dbReference type="PANTHER" id="PTHR45815:SF3">
    <property type="entry name" value="PROTEIN DISULFIDE-ISOMERASE A6"/>
    <property type="match status" value="1"/>
</dbReference>
<comment type="caution">
    <text evidence="3">The sequence shown here is derived from an EMBL/GenBank/DDBJ whole genome shotgun (WGS) entry which is preliminary data.</text>
</comment>